<keyword evidence="2" id="KW-1133">Transmembrane helix</keyword>
<dbReference type="AlphaFoldDB" id="A0A835F5P7"/>
<dbReference type="Pfam" id="PF12436">
    <property type="entry name" value="USP7_ICP0_bdg"/>
    <property type="match status" value="1"/>
</dbReference>
<keyword evidence="1" id="KW-0833">Ubl conjugation pathway</keyword>
<evidence type="ECO:0000256" key="1">
    <source>
        <dbReference type="ARBA" id="ARBA00022786"/>
    </source>
</evidence>
<comment type="caution">
    <text evidence="4">The sequence shown here is derived from an EMBL/GenBank/DDBJ whole genome shotgun (WGS) entry which is preliminary data.</text>
</comment>
<feature type="domain" description="Ubiquitin carboxyl-terminal hydrolase 7 ICP0-binding" evidence="3">
    <location>
        <begin position="137"/>
        <end position="228"/>
    </location>
</feature>
<sequence length="232" mass="27345">MAPRLQAIKNIAYLVFSLRFISFLGVLQVVREEDMLSQIGKDGHYFDLVDFSRVRTFRIPVTTTLLSFKEKLAEEFGTQDHCPLPSPHPPTKEDFLLFLKLYDPEQMQLRCVFISVRSLFFFFNSFSLDFVLLNEANRYVGMLFVKASSRPLDILPFLRSLAGFPAHEEIELYEEIQFKPFVWCETIDIHMTFKDSQIDLNGDIICYQKRPKPQDKYPYVRVFFQHVFDEKV</sequence>
<reference evidence="4" key="1">
    <citation type="submission" date="2020-07" db="EMBL/GenBank/DDBJ databases">
        <title>Genome sequence and genetic diversity analysis of an under-domesticated orphan crop, white fonio (Digitaria exilis).</title>
        <authorList>
            <person name="Bennetzen J.L."/>
            <person name="Chen S."/>
            <person name="Ma X."/>
            <person name="Wang X."/>
            <person name="Yssel A.E.J."/>
            <person name="Chaluvadi S.R."/>
            <person name="Johnson M."/>
            <person name="Gangashetty P."/>
            <person name="Hamidou F."/>
            <person name="Sanogo M.D."/>
            <person name="Zwaenepoel A."/>
            <person name="Wallace J."/>
            <person name="Van De Peer Y."/>
            <person name="Van Deynze A."/>
        </authorList>
    </citation>
    <scope>NUCLEOTIDE SEQUENCE</scope>
    <source>
        <tissue evidence="4">Leaves</tissue>
    </source>
</reference>
<keyword evidence="2" id="KW-0812">Transmembrane</keyword>
<feature type="transmembrane region" description="Helical" evidence="2">
    <location>
        <begin position="12"/>
        <end position="30"/>
    </location>
</feature>
<dbReference type="InterPro" id="IPR024729">
    <property type="entry name" value="USP7_ICP0-binding_dom"/>
</dbReference>
<dbReference type="Proteomes" id="UP000636709">
    <property type="component" value="Unassembled WGS sequence"/>
</dbReference>
<keyword evidence="2" id="KW-0472">Membrane</keyword>
<name>A0A835F5P7_9POAL</name>
<evidence type="ECO:0000313" key="5">
    <source>
        <dbReference type="Proteomes" id="UP000636709"/>
    </source>
</evidence>
<dbReference type="Gene3D" id="3.10.20.90">
    <property type="entry name" value="Phosphatidylinositol 3-kinase Catalytic Subunit, Chain A, domain 1"/>
    <property type="match status" value="1"/>
</dbReference>
<gene>
    <name evidence="4" type="ORF">HU200_018320</name>
</gene>
<protein>
    <recommendedName>
        <fullName evidence="3">Ubiquitin carboxyl-terminal hydrolase 7 ICP0-binding domain-containing protein</fullName>
    </recommendedName>
</protein>
<evidence type="ECO:0000313" key="4">
    <source>
        <dbReference type="EMBL" id="KAF8729009.1"/>
    </source>
</evidence>
<evidence type="ECO:0000256" key="2">
    <source>
        <dbReference type="SAM" id="Phobius"/>
    </source>
</evidence>
<dbReference type="EMBL" id="JACEFO010001626">
    <property type="protein sequence ID" value="KAF8729009.1"/>
    <property type="molecule type" value="Genomic_DNA"/>
</dbReference>
<proteinExistence type="predicted"/>
<dbReference type="GO" id="GO:0140096">
    <property type="term" value="F:catalytic activity, acting on a protein"/>
    <property type="evidence" value="ECO:0007669"/>
    <property type="project" value="UniProtKB-ARBA"/>
</dbReference>
<keyword evidence="5" id="KW-1185">Reference proteome</keyword>
<dbReference type="OrthoDB" id="10064100at2759"/>
<accession>A0A835F5P7</accession>
<organism evidence="4 5">
    <name type="scientific">Digitaria exilis</name>
    <dbReference type="NCBI Taxonomy" id="1010633"/>
    <lineage>
        <taxon>Eukaryota</taxon>
        <taxon>Viridiplantae</taxon>
        <taxon>Streptophyta</taxon>
        <taxon>Embryophyta</taxon>
        <taxon>Tracheophyta</taxon>
        <taxon>Spermatophyta</taxon>
        <taxon>Magnoliopsida</taxon>
        <taxon>Liliopsida</taxon>
        <taxon>Poales</taxon>
        <taxon>Poaceae</taxon>
        <taxon>PACMAD clade</taxon>
        <taxon>Panicoideae</taxon>
        <taxon>Panicodae</taxon>
        <taxon>Paniceae</taxon>
        <taxon>Anthephorinae</taxon>
        <taxon>Digitaria</taxon>
    </lineage>
</organism>
<evidence type="ECO:0000259" key="3">
    <source>
        <dbReference type="Pfam" id="PF12436"/>
    </source>
</evidence>